<reference evidence="11 12" key="1">
    <citation type="submission" date="2017-04" db="EMBL/GenBank/DDBJ databases">
        <title>Draft genome sequence of Zooshikella ganghwensis VG4 isolated from Red Sea sediments.</title>
        <authorList>
            <person name="Rehman Z."/>
            <person name="Alam I."/>
            <person name="Kamau A."/>
            <person name="Bajic V."/>
            <person name="Leiknes T."/>
        </authorList>
    </citation>
    <scope>NUCLEOTIDE SEQUENCE [LARGE SCALE GENOMIC DNA]</scope>
    <source>
        <strain evidence="11 12">VG4</strain>
    </source>
</reference>
<keyword evidence="6 9" id="KW-0547">Nucleotide-binding</keyword>
<keyword evidence="5 9" id="KW-0548">Nucleotidyltransferase</keyword>
<keyword evidence="2 9" id="KW-0963">Cytoplasm</keyword>
<gene>
    <name evidence="9" type="primary">tsaC</name>
    <name evidence="11" type="ORF">B9G39_24640</name>
</gene>
<evidence type="ECO:0000256" key="3">
    <source>
        <dbReference type="ARBA" id="ARBA00022679"/>
    </source>
</evidence>
<dbReference type="GO" id="GO:0061710">
    <property type="term" value="F:L-threonylcarbamoyladenylate synthase"/>
    <property type="evidence" value="ECO:0007669"/>
    <property type="project" value="UniProtKB-EC"/>
</dbReference>
<dbReference type="EC" id="2.7.7.87" evidence="9"/>
<evidence type="ECO:0000313" key="11">
    <source>
        <dbReference type="EMBL" id="RDH46857.1"/>
    </source>
</evidence>
<evidence type="ECO:0000256" key="1">
    <source>
        <dbReference type="ARBA" id="ARBA00004496"/>
    </source>
</evidence>
<dbReference type="GO" id="GO:0003725">
    <property type="term" value="F:double-stranded RNA binding"/>
    <property type="evidence" value="ECO:0007669"/>
    <property type="project" value="InterPro"/>
</dbReference>
<keyword evidence="7 9" id="KW-0067">ATP-binding</keyword>
<dbReference type="GO" id="GO:0002949">
    <property type="term" value="P:tRNA threonylcarbamoyladenosine modification"/>
    <property type="evidence" value="ECO:0007669"/>
    <property type="project" value="UniProtKB-UniRule"/>
</dbReference>
<dbReference type="InterPro" id="IPR017945">
    <property type="entry name" value="DHBP_synth_RibB-like_a/b_dom"/>
</dbReference>
<comment type="subcellular location">
    <subcellularLocation>
        <location evidence="1 9">Cytoplasm</location>
    </subcellularLocation>
</comment>
<comment type="catalytic activity">
    <reaction evidence="8 9">
        <text>L-threonine + hydrogencarbonate + ATP = L-threonylcarbamoyladenylate + diphosphate + H2O</text>
        <dbReference type="Rhea" id="RHEA:36407"/>
        <dbReference type="ChEBI" id="CHEBI:15377"/>
        <dbReference type="ChEBI" id="CHEBI:17544"/>
        <dbReference type="ChEBI" id="CHEBI:30616"/>
        <dbReference type="ChEBI" id="CHEBI:33019"/>
        <dbReference type="ChEBI" id="CHEBI:57926"/>
        <dbReference type="ChEBI" id="CHEBI:73682"/>
        <dbReference type="EC" id="2.7.7.87"/>
    </reaction>
</comment>
<dbReference type="AlphaFoldDB" id="A0A4P9VVM6"/>
<organism evidence="11 12">
    <name type="scientific">Zooshikella ganghwensis</name>
    <dbReference type="NCBI Taxonomy" id="202772"/>
    <lineage>
        <taxon>Bacteria</taxon>
        <taxon>Pseudomonadati</taxon>
        <taxon>Pseudomonadota</taxon>
        <taxon>Gammaproteobacteria</taxon>
        <taxon>Oceanospirillales</taxon>
        <taxon>Zooshikellaceae</taxon>
        <taxon>Zooshikella</taxon>
    </lineage>
</organism>
<evidence type="ECO:0000256" key="6">
    <source>
        <dbReference type="ARBA" id="ARBA00022741"/>
    </source>
</evidence>
<keyword evidence="4 9" id="KW-0819">tRNA processing</keyword>
<evidence type="ECO:0000256" key="4">
    <source>
        <dbReference type="ARBA" id="ARBA00022694"/>
    </source>
</evidence>
<dbReference type="PANTHER" id="PTHR17490:SF18">
    <property type="entry name" value="THREONYLCARBAMOYL-AMP SYNTHASE"/>
    <property type="match status" value="1"/>
</dbReference>
<feature type="domain" description="YrdC-like" evidence="10">
    <location>
        <begin position="3"/>
        <end position="184"/>
    </location>
</feature>
<proteinExistence type="inferred from homology"/>
<sequence>MKSLSIKQAATALTMGEVIAYPTEAVWGLGCDPWQEKAAQQLLTIKERPVNKGLIIVAANLEQIAPLIAPLSFQQRETLKASWPGHTTWLIPDSKNWLPYWIKGDFTSVAVRVSAHPIVSQLCLEFGKPIVSTSANKAGEPPLDEQGLQHTLGSNLGGIVRGALGEQLRPSVIKDLVSGRIVRQ</sequence>
<keyword evidence="12" id="KW-1185">Reference proteome</keyword>
<dbReference type="Proteomes" id="UP000257039">
    <property type="component" value="Unassembled WGS sequence"/>
</dbReference>
<evidence type="ECO:0000256" key="5">
    <source>
        <dbReference type="ARBA" id="ARBA00022695"/>
    </source>
</evidence>
<evidence type="ECO:0000256" key="8">
    <source>
        <dbReference type="ARBA" id="ARBA00048366"/>
    </source>
</evidence>
<dbReference type="GO" id="GO:0006450">
    <property type="term" value="P:regulation of translational fidelity"/>
    <property type="evidence" value="ECO:0007669"/>
    <property type="project" value="TreeGrafter"/>
</dbReference>
<dbReference type="InterPro" id="IPR006070">
    <property type="entry name" value="Sua5-like_dom"/>
</dbReference>
<dbReference type="PANTHER" id="PTHR17490">
    <property type="entry name" value="SUA5"/>
    <property type="match status" value="1"/>
</dbReference>
<dbReference type="Gene3D" id="3.90.870.10">
    <property type="entry name" value="DHBP synthase"/>
    <property type="match status" value="1"/>
</dbReference>
<dbReference type="SUPFAM" id="SSF55821">
    <property type="entry name" value="YrdC/RibB"/>
    <property type="match status" value="1"/>
</dbReference>
<evidence type="ECO:0000256" key="7">
    <source>
        <dbReference type="ARBA" id="ARBA00022840"/>
    </source>
</evidence>
<evidence type="ECO:0000256" key="2">
    <source>
        <dbReference type="ARBA" id="ARBA00022490"/>
    </source>
</evidence>
<evidence type="ECO:0000256" key="9">
    <source>
        <dbReference type="HAMAP-Rule" id="MF_01852"/>
    </source>
</evidence>
<evidence type="ECO:0000259" key="10">
    <source>
        <dbReference type="PROSITE" id="PS51163"/>
    </source>
</evidence>
<comment type="similarity">
    <text evidence="9">Belongs to the SUA5 family. TsaC subfamily.</text>
</comment>
<dbReference type="HAMAP" id="MF_01852">
    <property type="entry name" value="TsaC"/>
    <property type="match status" value="1"/>
</dbReference>
<dbReference type="Pfam" id="PF01300">
    <property type="entry name" value="Sua5_yciO_yrdC"/>
    <property type="match status" value="1"/>
</dbReference>
<name>A0A4P9VVM6_9GAMM</name>
<dbReference type="InterPro" id="IPR050156">
    <property type="entry name" value="TC-AMP_synthase_SUA5"/>
</dbReference>
<dbReference type="GO" id="GO:0005737">
    <property type="term" value="C:cytoplasm"/>
    <property type="evidence" value="ECO:0007669"/>
    <property type="project" value="UniProtKB-SubCell"/>
</dbReference>
<comment type="caution">
    <text evidence="11">The sequence shown here is derived from an EMBL/GenBank/DDBJ whole genome shotgun (WGS) entry which is preliminary data.</text>
</comment>
<accession>A0A4P9VVM6</accession>
<keyword evidence="3 9" id="KW-0808">Transferase</keyword>
<comment type="function">
    <text evidence="9">Required for the formation of a threonylcarbamoyl group on adenosine at position 37 (t(6)A37) in tRNAs that read codons beginning with adenine. Catalyzes the conversion of L-threonine, HCO(3)(-)/CO(2) and ATP to give threonylcarbamoyl-AMP (TC-AMP) as the acyladenylate intermediate, with the release of diphosphate.</text>
</comment>
<evidence type="ECO:0000313" key="12">
    <source>
        <dbReference type="Proteomes" id="UP000257039"/>
    </source>
</evidence>
<dbReference type="EMBL" id="NDXW01000001">
    <property type="protein sequence ID" value="RDH46857.1"/>
    <property type="molecule type" value="Genomic_DNA"/>
</dbReference>
<dbReference type="GO" id="GO:0000049">
    <property type="term" value="F:tRNA binding"/>
    <property type="evidence" value="ECO:0007669"/>
    <property type="project" value="TreeGrafter"/>
</dbReference>
<dbReference type="PROSITE" id="PS51163">
    <property type="entry name" value="YRDC"/>
    <property type="match status" value="1"/>
</dbReference>
<dbReference type="InterPro" id="IPR023535">
    <property type="entry name" value="TC-AMP_synthase"/>
</dbReference>
<dbReference type="GO" id="GO:0005524">
    <property type="term" value="F:ATP binding"/>
    <property type="evidence" value="ECO:0007669"/>
    <property type="project" value="UniProtKB-UniRule"/>
</dbReference>
<protein>
    <recommendedName>
        <fullName evidence="9">Threonylcarbamoyl-AMP synthase</fullName>
        <shortName evidence="9">TC-AMP synthase</shortName>
        <ecNumber evidence="9">2.7.7.87</ecNumber>
    </recommendedName>
    <alternativeName>
        <fullName evidence="9">L-threonylcarbamoyladenylate synthase</fullName>
    </alternativeName>
    <alternativeName>
        <fullName evidence="9">t(6)A37 threonylcarbamoyladenosine biosynthesis protein TsaC</fullName>
    </alternativeName>
    <alternativeName>
        <fullName evidence="9">tRNA threonylcarbamoyladenosine biosynthesis protein TsaC</fullName>
    </alternativeName>
</protein>